<protein>
    <recommendedName>
        <fullName evidence="6">NADH dehydrogenase [ubiquinone] 1 alpha subcomplex subunit</fullName>
    </recommendedName>
</protein>
<comment type="caution">
    <text evidence="4">The sequence shown here is derived from an EMBL/GenBank/DDBJ whole genome shotgun (WGS) entry which is preliminary data.</text>
</comment>
<evidence type="ECO:0000313" key="4">
    <source>
        <dbReference type="EMBL" id="KAJ3178337.1"/>
    </source>
</evidence>
<feature type="region of interest" description="Disordered" evidence="3">
    <location>
        <begin position="118"/>
        <end position="197"/>
    </location>
</feature>
<dbReference type="PANTHER" id="PTHR32470:SF2">
    <property type="entry name" value="NADH DEHYDROGENASE [UBIQUINONE] 1 ALPHA SUBCOMPLEX ASSEMBLY FACTOR 2"/>
    <property type="match status" value="1"/>
</dbReference>
<dbReference type="Proteomes" id="UP001212152">
    <property type="component" value="Unassembled WGS sequence"/>
</dbReference>
<dbReference type="InterPro" id="IPR052618">
    <property type="entry name" value="ComplexI_NDUFA12"/>
</dbReference>
<dbReference type="GO" id="GO:0045271">
    <property type="term" value="C:respiratory chain complex I"/>
    <property type="evidence" value="ECO:0007669"/>
    <property type="project" value="InterPro"/>
</dbReference>
<name>A0AAD5TPP3_9FUNG</name>
<dbReference type="InterPro" id="IPR007763">
    <property type="entry name" value="NDUFA12"/>
</dbReference>
<keyword evidence="2" id="KW-0175">Coiled coil</keyword>
<accession>A0AAD5TPP3</accession>
<dbReference type="GO" id="GO:0005739">
    <property type="term" value="C:mitochondrion"/>
    <property type="evidence" value="ECO:0007669"/>
    <property type="project" value="TreeGrafter"/>
</dbReference>
<dbReference type="PANTHER" id="PTHR32470">
    <property type="entry name" value="ADH DEHYDROGENASE [UBIQUINONE] 1 ALPHA SUBCOMPLEX ASSEMBLY FACTOR 2"/>
    <property type="match status" value="1"/>
</dbReference>
<dbReference type="EMBL" id="JADGJQ010000027">
    <property type="protein sequence ID" value="KAJ3178337.1"/>
    <property type="molecule type" value="Genomic_DNA"/>
</dbReference>
<feature type="compositionally biased region" description="Polar residues" evidence="3">
    <location>
        <begin position="130"/>
        <end position="144"/>
    </location>
</feature>
<feature type="coiled-coil region" evidence="2">
    <location>
        <begin position="86"/>
        <end position="117"/>
    </location>
</feature>
<comment type="similarity">
    <text evidence="1">Belongs to the complex I NDUFA12 subunit family.</text>
</comment>
<feature type="compositionally biased region" description="Pro residues" evidence="3">
    <location>
        <begin position="161"/>
        <end position="172"/>
    </location>
</feature>
<evidence type="ECO:0000256" key="2">
    <source>
        <dbReference type="SAM" id="Coils"/>
    </source>
</evidence>
<evidence type="ECO:0000313" key="5">
    <source>
        <dbReference type="Proteomes" id="UP001212152"/>
    </source>
</evidence>
<sequence>MFRRAINALKATNLPWRSHRLVGRDLDGNMYFEGPATRAGTDRTRRTIEYYDGRTEFYQYDPNAIPPQWQSWLRHCRDDAPSVAELQRAEQQRVLTVQRARELDRKWEERKVEIEREKMASLPSAAEQLAPQNRSPPHTPTATPSGHGDAFEPGSWAPASKRPPPSSAPPAQAPATAPKGQGDTFEPGAWRPASKRR</sequence>
<reference evidence="4" key="1">
    <citation type="submission" date="2020-05" db="EMBL/GenBank/DDBJ databases">
        <title>Phylogenomic resolution of chytrid fungi.</title>
        <authorList>
            <person name="Stajich J.E."/>
            <person name="Amses K."/>
            <person name="Simmons R."/>
            <person name="Seto K."/>
            <person name="Myers J."/>
            <person name="Bonds A."/>
            <person name="Quandt C.A."/>
            <person name="Barry K."/>
            <person name="Liu P."/>
            <person name="Grigoriev I."/>
            <person name="Longcore J.E."/>
            <person name="James T.Y."/>
        </authorList>
    </citation>
    <scope>NUCLEOTIDE SEQUENCE</scope>
    <source>
        <strain evidence="4">JEL0379</strain>
    </source>
</reference>
<dbReference type="AlphaFoldDB" id="A0AAD5TPP3"/>
<evidence type="ECO:0008006" key="6">
    <source>
        <dbReference type="Google" id="ProtNLM"/>
    </source>
</evidence>
<dbReference type="GO" id="GO:0032981">
    <property type="term" value="P:mitochondrial respiratory chain complex I assembly"/>
    <property type="evidence" value="ECO:0007669"/>
    <property type="project" value="TreeGrafter"/>
</dbReference>
<gene>
    <name evidence="4" type="ORF">HDU87_003649</name>
</gene>
<evidence type="ECO:0000256" key="3">
    <source>
        <dbReference type="SAM" id="MobiDB-lite"/>
    </source>
</evidence>
<evidence type="ECO:0000256" key="1">
    <source>
        <dbReference type="ARBA" id="ARBA00007355"/>
    </source>
</evidence>
<proteinExistence type="inferred from homology"/>
<organism evidence="4 5">
    <name type="scientific">Geranomyces variabilis</name>
    <dbReference type="NCBI Taxonomy" id="109894"/>
    <lineage>
        <taxon>Eukaryota</taxon>
        <taxon>Fungi</taxon>
        <taxon>Fungi incertae sedis</taxon>
        <taxon>Chytridiomycota</taxon>
        <taxon>Chytridiomycota incertae sedis</taxon>
        <taxon>Chytridiomycetes</taxon>
        <taxon>Spizellomycetales</taxon>
        <taxon>Powellomycetaceae</taxon>
        <taxon>Geranomyces</taxon>
    </lineage>
</organism>
<dbReference type="Pfam" id="PF05071">
    <property type="entry name" value="NDUFA12"/>
    <property type="match status" value="1"/>
</dbReference>
<keyword evidence="5" id="KW-1185">Reference proteome</keyword>